<proteinExistence type="predicted"/>
<keyword evidence="6" id="KW-1133">Transmembrane helix</keyword>
<evidence type="ECO:0000256" key="3">
    <source>
        <dbReference type="ARBA" id="ARBA00023004"/>
    </source>
</evidence>
<keyword evidence="6" id="KW-0812">Transmembrane</keyword>
<dbReference type="InterPro" id="IPR051459">
    <property type="entry name" value="Cytochrome_c-type_DH"/>
</dbReference>
<feature type="domain" description="Cytochrome c" evidence="7">
    <location>
        <begin position="351"/>
        <end position="441"/>
    </location>
</feature>
<dbReference type="GO" id="GO:0009055">
    <property type="term" value="F:electron transfer activity"/>
    <property type="evidence" value="ECO:0007669"/>
    <property type="project" value="InterPro"/>
</dbReference>
<feature type="binding site" description="axial binding residue" evidence="5">
    <location>
        <position position="368"/>
    </location>
    <ligand>
        <name>heme c</name>
        <dbReference type="ChEBI" id="CHEBI:61717"/>
        <label>3</label>
    </ligand>
    <ligandPart>
        <name>Fe</name>
        <dbReference type="ChEBI" id="CHEBI:18248"/>
    </ligandPart>
</feature>
<keyword evidence="9" id="KW-1185">Reference proteome</keyword>
<keyword evidence="2 5" id="KW-0479">Metal-binding</keyword>
<feature type="binding site" description="axial binding residue" evidence="5">
    <location>
        <position position="84"/>
    </location>
    <ligand>
        <name>heme c</name>
        <dbReference type="ChEBI" id="CHEBI:61717"/>
        <label>1</label>
    </ligand>
    <ligandPart>
        <name>Fe</name>
        <dbReference type="ChEBI" id="CHEBI:18248"/>
    </ligandPart>
</feature>
<keyword evidence="1 4" id="KW-0349">Heme</keyword>
<dbReference type="GO" id="GO:0016614">
    <property type="term" value="F:oxidoreductase activity, acting on CH-OH group of donors"/>
    <property type="evidence" value="ECO:0007669"/>
    <property type="project" value="InterPro"/>
</dbReference>
<dbReference type="AlphaFoldDB" id="A0A7Y9LNY7"/>
<comment type="cofactor">
    <cofactor evidence="4">
        <name>heme c</name>
        <dbReference type="ChEBI" id="CHEBI:61717"/>
    </cofactor>
    <text evidence="4">Binds 3 heme c groups covalently per subunit.</text>
</comment>
<dbReference type="InterPro" id="IPR036909">
    <property type="entry name" value="Cyt_c-like_dom_sf"/>
</dbReference>
<organism evidence="8 9">
    <name type="scientific">Pigmentiphaga litoralis</name>
    <dbReference type="NCBI Taxonomy" id="516702"/>
    <lineage>
        <taxon>Bacteria</taxon>
        <taxon>Pseudomonadati</taxon>
        <taxon>Pseudomonadota</taxon>
        <taxon>Betaproteobacteria</taxon>
        <taxon>Burkholderiales</taxon>
        <taxon>Alcaligenaceae</taxon>
        <taxon>Pigmentiphaga</taxon>
    </lineage>
</organism>
<evidence type="ECO:0000256" key="2">
    <source>
        <dbReference type="ARBA" id="ARBA00022723"/>
    </source>
</evidence>
<dbReference type="GO" id="GO:0016020">
    <property type="term" value="C:membrane"/>
    <property type="evidence" value="ECO:0007669"/>
    <property type="project" value="InterPro"/>
</dbReference>
<feature type="binding site" description="axial binding residue" evidence="5">
    <location>
        <position position="244"/>
    </location>
    <ligand>
        <name>heme c</name>
        <dbReference type="ChEBI" id="CHEBI:61717"/>
        <label>2</label>
    </ligand>
    <ligandPart>
        <name>Fe</name>
        <dbReference type="ChEBI" id="CHEBI:18248"/>
    </ligandPart>
</feature>
<dbReference type="Proteomes" id="UP000542125">
    <property type="component" value="Unassembled WGS sequence"/>
</dbReference>
<protein>
    <submittedName>
        <fullName evidence="8">Mono/diheme cytochrome c family protein</fullName>
    </submittedName>
</protein>
<sequence length="460" mass="48199">MIGRNQDKGVSAGRVAPASNRLRLAWIAVGLAIAAGVAVAVLMSVGHREDDRDATRPAASNLSDAARIEQGRYLALVGNCMGCHTAVGGTPYAGGRALPTPFGTFYGPNLTSDAETGLGKWSADDFWRALHNGKGPDGQLLYPAFPYATYTQVSRDDADALFAYLRSLEPVKQANRDHELAFPYDQRELVAVWRALYFRPGGDAAKAERGEGAAGTAAGAAAGDAQLVRGRYLVDGIGHCAECHTPRNRLGALQRNASLSGAVIPGQSWYAPPLSGDPVTGLGKWSAEDIAELLQTGISRRGAAAGPMAEAVHVGLQYVRDDDAKAMAAYLKSLPAQGLDARAVGTAPSATVMETGRGLYEAQCTQCHKSSGEGVYPAWPPLAGNLSVTAPDAVNAIKLVLRGGFSPSTAGHPQPHGMPPFGQAMKDQDVAAVVSYIRNSWGNSAGGVSLSDVRRVREAR</sequence>
<dbReference type="InterPro" id="IPR009056">
    <property type="entry name" value="Cyt_c-like_dom"/>
</dbReference>
<feature type="transmembrane region" description="Helical" evidence="6">
    <location>
        <begin position="24"/>
        <end position="46"/>
    </location>
</feature>
<keyword evidence="6" id="KW-0472">Membrane</keyword>
<dbReference type="PIRSF" id="PIRSF000018">
    <property type="entry name" value="Mb_ADH_cyt_c"/>
    <property type="match status" value="1"/>
</dbReference>
<name>A0A7Y9LNY7_9BURK</name>
<reference evidence="8 9" key="1">
    <citation type="submission" date="2020-07" db="EMBL/GenBank/DDBJ databases">
        <title>Genomic Encyclopedia of Type Strains, Phase IV (KMG-V): Genome sequencing to study the core and pangenomes of soil and plant-associated prokaryotes.</title>
        <authorList>
            <person name="Whitman W."/>
        </authorList>
    </citation>
    <scope>NUCLEOTIDE SEQUENCE [LARGE SCALE GENOMIC DNA]</scope>
    <source>
        <strain evidence="8 9">SAS40</strain>
    </source>
</reference>
<feature type="binding site" description="covalent" evidence="4">
    <location>
        <position position="80"/>
    </location>
    <ligand>
        <name>heme c</name>
        <dbReference type="ChEBI" id="CHEBI:61717"/>
        <label>1</label>
    </ligand>
</feature>
<keyword evidence="3 5" id="KW-0408">Iron</keyword>
<feature type="binding site" description="covalent" evidence="4">
    <location>
        <position position="243"/>
    </location>
    <ligand>
        <name>heme c</name>
        <dbReference type="ChEBI" id="CHEBI:61717"/>
        <label>2</label>
    </ligand>
</feature>
<dbReference type="PANTHER" id="PTHR35008">
    <property type="entry name" value="BLL4482 PROTEIN-RELATED"/>
    <property type="match status" value="1"/>
</dbReference>
<accession>A0A7Y9LNY7</accession>
<evidence type="ECO:0000256" key="5">
    <source>
        <dbReference type="PIRSR" id="PIRSR000018-51"/>
    </source>
</evidence>
<dbReference type="SUPFAM" id="SSF46626">
    <property type="entry name" value="Cytochrome c"/>
    <property type="match status" value="3"/>
</dbReference>
<gene>
    <name evidence="8" type="ORF">FHW18_002597</name>
</gene>
<feature type="binding site" description="covalent" evidence="4">
    <location>
        <position position="83"/>
    </location>
    <ligand>
        <name>heme c</name>
        <dbReference type="ChEBI" id="CHEBI:61717"/>
        <label>1</label>
    </ligand>
</feature>
<evidence type="ECO:0000259" key="7">
    <source>
        <dbReference type="PROSITE" id="PS51007"/>
    </source>
</evidence>
<evidence type="ECO:0000313" key="8">
    <source>
        <dbReference type="EMBL" id="NYE83326.1"/>
    </source>
</evidence>
<feature type="binding site" description="covalent" evidence="4">
    <location>
        <position position="240"/>
    </location>
    <ligand>
        <name>heme c</name>
        <dbReference type="ChEBI" id="CHEBI:61717"/>
        <label>2</label>
    </ligand>
</feature>
<feature type="domain" description="Cytochrome c" evidence="7">
    <location>
        <begin position="66"/>
        <end position="169"/>
    </location>
</feature>
<dbReference type="GO" id="GO:0005506">
    <property type="term" value="F:iron ion binding"/>
    <property type="evidence" value="ECO:0007669"/>
    <property type="project" value="InterPro"/>
</dbReference>
<dbReference type="EMBL" id="JACBYR010000001">
    <property type="protein sequence ID" value="NYE83326.1"/>
    <property type="molecule type" value="Genomic_DNA"/>
</dbReference>
<dbReference type="InterPro" id="IPR014353">
    <property type="entry name" value="Membr-bd_ADH_cyt_c"/>
</dbReference>
<feature type="binding site" description="covalent" evidence="4">
    <location>
        <position position="367"/>
    </location>
    <ligand>
        <name>heme c</name>
        <dbReference type="ChEBI" id="CHEBI:61717"/>
        <label>3</label>
    </ligand>
</feature>
<evidence type="ECO:0000256" key="6">
    <source>
        <dbReference type="SAM" id="Phobius"/>
    </source>
</evidence>
<comment type="caution">
    <text evidence="8">The sequence shown here is derived from an EMBL/GenBank/DDBJ whole genome shotgun (WGS) entry which is preliminary data.</text>
</comment>
<dbReference type="Pfam" id="PF00034">
    <property type="entry name" value="Cytochrom_C"/>
    <property type="match status" value="3"/>
</dbReference>
<dbReference type="GO" id="GO:0020037">
    <property type="term" value="F:heme binding"/>
    <property type="evidence" value="ECO:0007669"/>
    <property type="project" value="InterPro"/>
</dbReference>
<feature type="binding site" description="covalent" evidence="4">
    <location>
        <position position="364"/>
    </location>
    <ligand>
        <name>heme c</name>
        <dbReference type="ChEBI" id="CHEBI:61717"/>
        <label>3</label>
    </ligand>
</feature>
<evidence type="ECO:0000256" key="1">
    <source>
        <dbReference type="ARBA" id="ARBA00022617"/>
    </source>
</evidence>
<feature type="domain" description="Cytochrome c" evidence="7">
    <location>
        <begin position="225"/>
        <end position="335"/>
    </location>
</feature>
<dbReference type="PROSITE" id="PS51007">
    <property type="entry name" value="CYTC"/>
    <property type="match status" value="3"/>
</dbReference>
<dbReference type="PANTHER" id="PTHR35008:SF4">
    <property type="entry name" value="BLL4482 PROTEIN"/>
    <property type="match status" value="1"/>
</dbReference>
<evidence type="ECO:0000256" key="4">
    <source>
        <dbReference type="PIRSR" id="PIRSR000018-50"/>
    </source>
</evidence>
<dbReference type="Gene3D" id="1.10.760.10">
    <property type="entry name" value="Cytochrome c-like domain"/>
    <property type="match status" value="3"/>
</dbReference>
<evidence type="ECO:0000313" key="9">
    <source>
        <dbReference type="Proteomes" id="UP000542125"/>
    </source>
</evidence>